<keyword evidence="3" id="KW-0472">Membrane</keyword>
<gene>
    <name evidence="4" type="ORF">SAMN02910350_00714</name>
</gene>
<feature type="transmembrane region" description="Helical" evidence="3">
    <location>
        <begin position="307"/>
        <end position="328"/>
    </location>
</feature>
<evidence type="ECO:0000313" key="5">
    <source>
        <dbReference type="Proteomes" id="UP000199428"/>
    </source>
</evidence>
<dbReference type="Proteomes" id="UP000199428">
    <property type="component" value="Unassembled WGS sequence"/>
</dbReference>
<name>A0A1G5RTS3_PSEXY</name>
<reference evidence="4 5" key="1">
    <citation type="submission" date="2016-10" db="EMBL/GenBank/DDBJ databases">
        <authorList>
            <person name="de Groot N.N."/>
        </authorList>
    </citation>
    <scope>NUCLEOTIDE SEQUENCE [LARGE SCALE GENOMIC DNA]</scope>
    <source>
        <strain evidence="4 5">DSM 10317</strain>
    </source>
</reference>
<keyword evidence="1" id="KW-0175">Coiled coil</keyword>
<keyword evidence="3" id="KW-0812">Transmembrane</keyword>
<feature type="compositionally biased region" description="Basic and acidic residues" evidence="2">
    <location>
        <begin position="176"/>
        <end position="259"/>
    </location>
</feature>
<protein>
    <submittedName>
        <fullName evidence="4">Uncharacterized protein</fullName>
    </submittedName>
</protein>
<dbReference type="EMBL" id="FMWK01000003">
    <property type="protein sequence ID" value="SCZ77396.1"/>
    <property type="molecule type" value="Genomic_DNA"/>
</dbReference>
<feature type="region of interest" description="Disordered" evidence="2">
    <location>
        <begin position="159"/>
        <end position="267"/>
    </location>
</feature>
<organism evidence="4 5">
    <name type="scientific">Pseudobutyrivibrio xylanivorans</name>
    <dbReference type="NCBI Taxonomy" id="185007"/>
    <lineage>
        <taxon>Bacteria</taxon>
        <taxon>Bacillati</taxon>
        <taxon>Bacillota</taxon>
        <taxon>Clostridia</taxon>
        <taxon>Lachnospirales</taxon>
        <taxon>Lachnospiraceae</taxon>
        <taxon>Pseudobutyrivibrio</taxon>
    </lineage>
</organism>
<dbReference type="AlphaFoldDB" id="A0A1G5RTS3"/>
<sequence>MAKDKETLTKKEQETLELQLATNFEAIVAISEDMEKAKALGATAREKAEAVQTGFWKSKAKAVEDLKDATITTADTTLATLDIVDKVSENQKKMADACNEFIKLGAVDLATNRAVIAFIEKTMAGGADKTLGEETVSQLQGVIRDLKQKSDLLVKQRKQGAKINEHETRLVQVEAHANDLDTEIEKSRESEKKHDSAIKEQREKGEERDRRLDAGDERDDTQDKQIQDLHQKNVEQDERLQHGDEYDKKQDERLKQGEEKDIEQDAVLEEQKQKDVEHDKTLAELEDRIKVLENDLEIVKNSKRTQLYIAISAGIGLIGVILGIIALVI</sequence>
<keyword evidence="3" id="KW-1133">Transmembrane helix</keyword>
<dbReference type="RefSeq" id="WP_090161275.1">
    <property type="nucleotide sequence ID" value="NZ_FMWK01000003.1"/>
</dbReference>
<evidence type="ECO:0000313" key="4">
    <source>
        <dbReference type="EMBL" id="SCZ77396.1"/>
    </source>
</evidence>
<evidence type="ECO:0000256" key="2">
    <source>
        <dbReference type="SAM" id="MobiDB-lite"/>
    </source>
</evidence>
<proteinExistence type="predicted"/>
<evidence type="ECO:0000256" key="1">
    <source>
        <dbReference type="SAM" id="Coils"/>
    </source>
</evidence>
<evidence type="ECO:0000256" key="3">
    <source>
        <dbReference type="SAM" id="Phobius"/>
    </source>
</evidence>
<feature type="coiled-coil region" evidence="1">
    <location>
        <begin position="268"/>
        <end position="302"/>
    </location>
</feature>
<accession>A0A1G5RTS3</accession>